<evidence type="ECO:0000313" key="4">
    <source>
        <dbReference type="Proteomes" id="UP000781710"/>
    </source>
</evidence>
<dbReference type="PANTHER" id="PTHR36924:SF1">
    <property type="entry name" value="ANTITOXIN HIGA-1"/>
    <property type="match status" value="1"/>
</dbReference>
<evidence type="ECO:0000259" key="2">
    <source>
        <dbReference type="PROSITE" id="PS50943"/>
    </source>
</evidence>
<dbReference type="PANTHER" id="PTHR36924">
    <property type="entry name" value="ANTITOXIN HIGA-1"/>
    <property type="match status" value="1"/>
</dbReference>
<keyword evidence="4" id="KW-1185">Reference proteome</keyword>
<dbReference type="InterPro" id="IPR001387">
    <property type="entry name" value="Cro/C1-type_HTH"/>
</dbReference>
<dbReference type="InterPro" id="IPR010982">
    <property type="entry name" value="Lambda_DNA-bd_dom_sf"/>
</dbReference>
<evidence type="ECO:0000256" key="1">
    <source>
        <dbReference type="ARBA" id="ARBA00023125"/>
    </source>
</evidence>
<protein>
    <submittedName>
        <fullName evidence="3">Addiction module antidote protein, HigA family</fullName>
    </submittedName>
</protein>
<dbReference type="NCBIfam" id="TIGR02607">
    <property type="entry name" value="antidote_HigA"/>
    <property type="match status" value="1"/>
</dbReference>
<dbReference type="Pfam" id="PF01381">
    <property type="entry name" value="HTH_3"/>
    <property type="match status" value="1"/>
</dbReference>
<evidence type="ECO:0000313" key="3">
    <source>
        <dbReference type="EMBL" id="KAF1725005.1"/>
    </source>
</evidence>
<comment type="caution">
    <text evidence="3">The sequence shown here is derived from an EMBL/GenBank/DDBJ whole genome shotgun (WGS) entry which is preliminary data.</text>
</comment>
<dbReference type="CDD" id="cd00093">
    <property type="entry name" value="HTH_XRE"/>
    <property type="match status" value="1"/>
</dbReference>
<reference evidence="3 4" key="1">
    <citation type="submission" date="2017-10" db="EMBL/GenBank/DDBJ databases">
        <title>Whole genome sequencing of members of genus Pseudoxanthomonas.</title>
        <authorList>
            <person name="Kumar S."/>
            <person name="Bansal K."/>
            <person name="Kaur A."/>
            <person name="Patil P."/>
            <person name="Sharma S."/>
            <person name="Patil P.B."/>
        </authorList>
    </citation>
    <scope>NUCLEOTIDE SEQUENCE [LARGE SCALE GENOMIC DNA]</scope>
    <source>
        <strain evidence="3 4">DSM 17109</strain>
    </source>
</reference>
<accession>A0ABQ6ZGV2</accession>
<dbReference type="RefSeq" id="WP_162337865.1">
    <property type="nucleotide sequence ID" value="NZ_JBHSRQ010000011.1"/>
</dbReference>
<organism evidence="3 4">
    <name type="scientific">Pseudoxanthomonas japonensis</name>
    <dbReference type="NCBI Taxonomy" id="69284"/>
    <lineage>
        <taxon>Bacteria</taxon>
        <taxon>Pseudomonadati</taxon>
        <taxon>Pseudomonadota</taxon>
        <taxon>Gammaproteobacteria</taxon>
        <taxon>Lysobacterales</taxon>
        <taxon>Lysobacteraceae</taxon>
        <taxon>Pseudoxanthomonas</taxon>
    </lineage>
</organism>
<dbReference type="InterPro" id="IPR013430">
    <property type="entry name" value="Toxin_antidote_HigA"/>
</dbReference>
<feature type="domain" description="HTH cro/C1-type" evidence="2">
    <location>
        <begin position="15"/>
        <end position="69"/>
    </location>
</feature>
<gene>
    <name evidence="3" type="primary">higA</name>
    <name evidence="3" type="ORF">CSC78_10700</name>
</gene>
<dbReference type="PROSITE" id="PS50943">
    <property type="entry name" value="HTH_CROC1"/>
    <property type="match status" value="1"/>
</dbReference>
<dbReference type="Gene3D" id="1.10.260.40">
    <property type="entry name" value="lambda repressor-like DNA-binding domains"/>
    <property type="match status" value="1"/>
</dbReference>
<proteinExistence type="predicted"/>
<keyword evidence="1" id="KW-0238">DNA-binding</keyword>
<sequence length="372" mass="41923">MNTPVAEVFPPGEFLREELEARGWSQTELAEIIGRPVRLINELIAGKKAITPETAIQLGDSLGTGPEVWMNLESQYQLSKVRPTDGLIARRAKLYERFPVREMIRRGWIESSKSIEVLEQQFLSFFGITSLEADVPFCHAAKKTAPYDGPSMLQLAWLCRARRLASEQVIGPYTEAALRQALPRLSALLSAPEETRHVARVLAECGVRFVIVEPIPGAKIDGACFWLSSAQPVVALSLRLDRIDNFWFVLRHELEHVLQRHGQERGYILDQDLEGAAGDQIDEEEALANRAAAAFCVSSDEITNFMLRVSPFFKEERVLLFAQRLNVHPGIVVGQLQRRLGRYDLFRKHQVKVRQFITSSALTDGWGVIHTV</sequence>
<dbReference type="EMBL" id="PDWW01000013">
    <property type="protein sequence ID" value="KAF1725005.1"/>
    <property type="molecule type" value="Genomic_DNA"/>
</dbReference>
<dbReference type="SUPFAM" id="SSF47413">
    <property type="entry name" value="lambda repressor-like DNA-binding domains"/>
    <property type="match status" value="1"/>
</dbReference>
<dbReference type="SMART" id="SM00530">
    <property type="entry name" value="HTH_XRE"/>
    <property type="match status" value="1"/>
</dbReference>
<name>A0ABQ6ZGV2_9GAMM</name>
<dbReference type="Proteomes" id="UP000781710">
    <property type="component" value="Unassembled WGS sequence"/>
</dbReference>